<dbReference type="InterPro" id="IPR006860">
    <property type="entry name" value="FecR"/>
</dbReference>
<organism evidence="3 4">
    <name type="scientific">Aestuariibaculum marinum</name>
    <dbReference type="NCBI Taxonomy" id="2683592"/>
    <lineage>
        <taxon>Bacteria</taxon>
        <taxon>Pseudomonadati</taxon>
        <taxon>Bacteroidota</taxon>
        <taxon>Flavobacteriia</taxon>
        <taxon>Flavobacteriales</taxon>
        <taxon>Flavobacteriaceae</taxon>
    </lineage>
</organism>
<keyword evidence="4" id="KW-1185">Reference proteome</keyword>
<dbReference type="Pfam" id="PF04773">
    <property type="entry name" value="FecR"/>
    <property type="match status" value="1"/>
</dbReference>
<dbReference type="Gene3D" id="2.60.120.1440">
    <property type="match status" value="1"/>
</dbReference>
<accession>A0A8J6PS11</accession>
<keyword evidence="1" id="KW-1133">Transmembrane helix</keyword>
<sequence>MEGFNKDESFLARWVAGELTNEELKNFRNSEDYALYSKINEASQTLKTPEFNKTETFNKIQASTINTGLNPKVKQLVPLWSYAAAAAIVIAFGLFYFTSATNEYTTDFSEQLAIILPDDSKVQMNANSELEFKKYNWLDNRTLNLKGEAFFEVEKGETFTVLTSQGTVEVLGTEFNVIARDGYFEVQCREGKVLVTSKPANNQTVLLPGNAVRIVNNKLEPWEFNAKEPSWVIGESTFFDAPIKQVLIALENQYQITVDASQIDLNKRYTGGFTHKDLNLALRTVLIPMDLTYNFNAEKRVIVLESSN</sequence>
<dbReference type="EMBL" id="JACVXD010000002">
    <property type="protein sequence ID" value="MBD0823340.1"/>
    <property type="molecule type" value="Genomic_DNA"/>
</dbReference>
<keyword evidence="1" id="KW-0472">Membrane</keyword>
<proteinExistence type="predicted"/>
<dbReference type="InterPro" id="IPR012373">
    <property type="entry name" value="Ferrdict_sens_TM"/>
</dbReference>
<reference evidence="3 4" key="1">
    <citation type="journal article" date="2018" name="J. Microbiol.">
        <title>Aestuariibaculum marinum sp. nov., a marine bacterium isolated from seawater in South Korea.</title>
        <authorList>
            <person name="Choi J."/>
            <person name="Lee D."/>
            <person name="Jang J.H."/>
            <person name="Cha S."/>
            <person name="Seo T."/>
        </authorList>
    </citation>
    <scope>NUCLEOTIDE SEQUENCE [LARGE SCALE GENOMIC DNA]</scope>
    <source>
        <strain evidence="3 4">IP7</strain>
    </source>
</reference>
<gene>
    <name evidence="3" type="ORF">ICJ85_04845</name>
</gene>
<dbReference type="PANTHER" id="PTHR30273:SF2">
    <property type="entry name" value="PROTEIN FECR"/>
    <property type="match status" value="1"/>
</dbReference>
<dbReference type="RefSeq" id="WP_188222652.1">
    <property type="nucleotide sequence ID" value="NZ_JACVXD010000002.1"/>
</dbReference>
<keyword evidence="1" id="KW-0812">Transmembrane</keyword>
<comment type="caution">
    <text evidence="3">The sequence shown here is derived from an EMBL/GenBank/DDBJ whole genome shotgun (WGS) entry which is preliminary data.</text>
</comment>
<dbReference type="Gene3D" id="3.55.50.30">
    <property type="match status" value="1"/>
</dbReference>
<dbReference type="Proteomes" id="UP000621516">
    <property type="component" value="Unassembled WGS sequence"/>
</dbReference>
<feature type="transmembrane region" description="Helical" evidence="1">
    <location>
        <begin position="79"/>
        <end position="97"/>
    </location>
</feature>
<name>A0A8J6PS11_9FLAO</name>
<dbReference type="PANTHER" id="PTHR30273">
    <property type="entry name" value="PERIPLASMIC SIGNAL SENSOR AND SIGMA FACTOR ACTIVATOR FECR-RELATED"/>
    <property type="match status" value="1"/>
</dbReference>
<protein>
    <submittedName>
        <fullName evidence="3">FecR domain-containing protein</fullName>
    </submittedName>
</protein>
<feature type="domain" description="FecR protein" evidence="2">
    <location>
        <begin position="103"/>
        <end position="193"/>
    </location>
</feature>
<evidence type="ECO:0000313" key="4">
    <source>
        <dbReference type="Proteomes" id="UP000621516"/>
    </source>
</evidence>
<dbReference type="AlphaFoldDB" id="A0A8J6PS11"/>
<evidence type="ECO:0000259" key="2">
    <source>
        <dbReference type="Pfam" id="PF04773"/>
    </source>
</evidence>
<evidence type="ECO:0000256" key="1">
    <source>
        <dbReference type="SAM" id="Phobius"/>
    </source>
</evidence>
<dbReference type="GO" id="GO:0016989">
    <property type="term" value="F:sigma factor antagonist activity"/>
    <property type="evidence" value="ECO:0007669"/>
    <property type="project" value="TreeGrafter"/>
</dbReference>
<evidence type="ECO:0000313" key="3">
    <source>
        <dbReference type="EMBL" id="MBD0823340.1"/>
    </source>
</evidence>